<evidence type="ECO:0000256" key="1">
    <source>
        <dbReference type="ARBA" id="ARBA00022723"/>
    </source>
</evidence>
<dbReference type="Pfam" id="PF13445">
    <property type="entry name" value="zf-RING_UBOX"/>
    <property type="match status" value="1"/>
</dbReference>
<proteinExistence type="predicted"/>
<dbReference type="Proteomes" id="UP000185944">
    <property type="component" value="Unassembled WGS sequence"/>
</dbReference>
<evidence type="ECO:0000313" key="6">
    <source>
        <dbReference type="EMBL" id="OAG29388.1"/>
    </source>
</evidence>
<evidence type="ECO:0000259" key="5">
    <source>
        <dbReference type="PROSITE" id="PS50089"/>
    </source>
</evidence>
<keyword evidence="7" id="KW-1185">Reference proteome</keyword>
<evidence type="ECO:0000313" key="7">
    <source>
        <dbReference type="Proteomes" id="UP000185944"/>
    </source>
</evidence>
<evidence type="ECO:0000256" key="2">
    <source>
        <dbReference type="ARBA" id="ARBA00022771"/>
    </source>
</evidence>
<dbReference type="SUPFAM" id="SSF57850">
    <property type="entry name" value="RING/U-box"/>
    <property type="match status" value="1"/>
</dbReference>
<gene>
    <name evidence="6" type="ORF">NEDG_00521</name>
</gene>
<dbReference type="PROSITE" id="PS50089">
    <property type="entry name" value="ZF_RING_2"/>
    <property type="match status" value="1"/>
</dbReference>
<organism evidence="6 7">
    <name type="scientific">Nematocida displodere</name>
    <dbReference type="NCBI Taxonomy" id="1805483"/>
    <lineage>
        <taxon>Eukaryota</taxon>
        <taxon>Fungi</taxon>
        <taxon>Fungi incertae sedis</taxon>
        <taxon>Microsporidia</taxon>
        <taxon>Nematocida</taxon>
    </lineage>
</organism>
<dbReference type="AlphaFoldDB" id="A0A177EC40"/>
<feature type="domain" description="RING-type" evidence="5">
    <location>
        <begin position="495"/>
        <end position="550"/>
    </location>
</feature>
<dbReference type="VEuPathDB" id="MicrosporidiaDB:NEDG_00521"/>
<comment type="caution">
    <text evidence="6">The sequence shown here is derived from an EMBL/GenBank/DDBJ whole genome shotgun (WGS) entry which is preliminary data.</text>
</comment>
<evidence type="ECO:0000256" key="3">
    <source>
        <dbReference type="ARBA" id="ARBA00022833"/>
    </source>
</evidence>
<keyword evidence="2 4" id="KW-0863">Zinc-finger</keyword>
<keyword evidence="1" id="KW-0479">Metal-binding</keyword>
<dbReference type="InterPro" id="IPR001841">
    <property type="entry name" value="Znf_RING"/>
</dbReference>
<name>A0A177EC40_9MICR</name>
<dbReference type="EMBL" id="LTDL01000040">
    <property type="protein sequence ID" value="OAG29388.1"/>
    <property type="molecule type" value="Genomic_DNA"/>
</dbReference>
<dbReference type="RefSeq" id="XP_067544036.1">
    <property type="nucleotide sequence ID" value="XM_067687939.1"/>
</dbReference>
<evidence type="ECO:0000256" key="4">
    <source>
        <dbReference type="PROSITE-ProRule" id="PRU00175"/>
    </source>
</evidence>
<dbReference type="InterPro" id="IPR027370">
    <property type="entry name" value="Znf-RING_euk"/>
</dbReference>
<dbReference type="GeneID" id="93646871"/>
<dbReference type="InterPro" id="IPR013083">
    <property type="entry name" value="Znf_RING/FYVE/PHD"/>
</dbReference>
<keyword evidence="3" id="KW-0862">Zinc</keyword>
<dbReference type="OrthoDB" id="8062037at2759"/>
<reference evidence="6 7" key="1">
    <citation type="submission" date="2016-02" db="EMBL/GenBank/DDBJ databases">
        <title>Discovery of a natural microsporidian pathogen with a broad tissue tropism in Caenorhabditis elegans.</title>
        <authorList>
            <person name="Luallen R.J."/>
            <person name="Reinke A.W."/>
            <person name="Tong L."/>
            <person name="Botts M.R."/>
            <person name="Felix M.-A."/>
            <person name="Troemel E.R."/>
        </authorList>
    </citation>
    <scope>NUCLEOTIDE SEQUENCE [LARGE SCALE GENOMIC DNA]</scope>
    <source>
        <strain evidence="6 7">JUm2807</strain>
    </source>
</reference>
<dbReference type="SMART" id="SM00184">
    <property type="entry name" value="RING"/>
    <property type="match status" value="1"/>
</dbReference>
<dbReference type="Gene3D" id="3.30.40.10">
    <property type="entry name" value="Zinc/RING finger domain, C3HC4 (zinc finger)"/>
    <property type="match status" value="1"/>
</dbReference>
<accession>A0A177EC40</accession>
<sequence length="596" mass="67083">MIGMVLVRCLKKLRVLLLRRSIACLGAWCMLAGCTSELVPGVDYILSDRTKETLTFFREHHPKLSCDELGVVQIGEETHMLKRQMGEILIILKKHKLGSVPQSLVEGVEYSRIRISTRNQGASVQEDLGVLAMILSAFGTICADSLELSDLKLGSWASGGAMARLFSKSPGEIALKSLKSGTLGRLEVPRCILRIKKLKIANSTELAIKWFQARVDMSQCRVNLIIDGNLELDTLEVVDGFGALAIVELRLYRIRQLSDLECKLLRKGPLPDTLVINSCFCLLTQRISEQICQNIVSNQWKRLHISKQLWKRLIMPRWGVRYICADLLTIDMTYFGNGRVFHSTPVPPMRNTIGLVKVLRIDFYEDRGDLTNGDLIRVLDWISRHFRGLVQIVLGTEAVLKKLVPFIEHNWFLILTNPGIASIKVADVECSLYQKKKGEFLCFSLSTWDLCKKGRLWEDLQKTCYAMLGFLSPEDQNRITCSGEVSEAGEDDIVCSICLSTLNELKDMNQTTPIDLCMLDKSGHTICSECLYALDQASRDTGSLACPVCRENIEYPVLRKKIKQTTQGPFRFLLSIASDDIEIISLPEQEPCKFGN</sequence>
<dbReference type="GO" id="GO:0008270">
    <property type="term" value="F:zinc ion binding"/>
    <property type="evidence" value="ECO:0007669"/>
    <property type="project" value="UniProtKB-KW"/>
</dbReference>
<protein>
    <recommendedName>
        <fullName evidence="5">RING-type domain-containing protein</fullName>
    </recommendedName>
</protein>